<feature type="non-terminal residue" evidence="16">
    <location>
        <position position="114"/>
    </location>
</feature>
<evidence type="ECO:0000256" key="3">
    <source>
        <dbReference type="ARBA" id="ARBA00011071"/>
    </source>
</evidence>
<dbReference type="GO" id="GO:1990529">
    <property type="term" value="C:glycosylphosphatidylinositol-mannosyltransferase I complex"/>
    <property type="evidence" value="ECO:0007669"/>
    <property type="project" value="TreeGrafter"/>
</dbReference>
<keyword evidence="6" id="KW-0808">Transferase</keyword>
<accession>A0A0B6ZFK7</accession>
<evidence type="ECO:0000256" key="6">
    <source>
        <dbReference type="ARBA" id="ARBA00022679"/>
    </source>
</evidence>
<protein>
    <recommendedName>
        <fullName evidence="14">GPI alpha-1,4-mannosyltransferase I, catalytic subunit</fullName>
    </recommendedName>
    <alternativeName>
        <fullName evidence="12">GPI mannosyltransferase I</fullName>
    </alternativeName>
    <alternativeName>
        <fullName evidence="11">Phosphatidylinositol-glycan biosynthesis class M protein</fullName>
    </alternativeName>
</protein>
<evidence type="ECO:0000256" key="4">
    <source>
        <dbReference type="ARBA" id="ARBA00022502"/>
    </source>
</evidence>
<dbReference type="PANTHER" id="PTHR12886:SF0">
    <property type="entry name" value="GPI MANNOSYLTRANSFERASE 1"/>
    <property type="match status" value="1"/>
</dbReference>
<feature type="transmembrane region" description="Helical" evidence="15">
    <location>
        <begin position="10"/>
        <end position="27"/>
    </location>
</feature>
<comment type="pathway">
    <text evidence="2">Glycolipid biosynthesis; glycosylphosphatidylinositol-anchor biosynthesis.</text>
</comment>
<dbReference type="GO" id="GO:0051751">
    <property type="term" value="F:alpha-1,4-mannosyltransferase activity"/>
    <property type="evidence" value="ECO:0007669"/>
    <property type="project" value="InterPro"/>
</dbReference>
<gene>
    <name evidence="16" type="primary">ORF61758</name>
    <name evidence="17" type="synonym">ORF61760</name>
</gene>
<evidence type="ECO:0000256" key="8">
    <source>
        <dbReference type="ARBA" id="ARBA00022824"/>
    </source>
</evidence>
<keyword evidence="9 15" id="KW-1133">Transmembrane helix</keyword>
<evidence type="ECO:0000256" key="12">
    <source>
        <dbReference type="ARBA" id="ARBA00032997"/>
    </source>
</evidence>
<evidence type="ECO:0000256" key="10">
    <source>
        <dbReference type="ARBA" id="ARBA00023136"/>
    </source>
</evidence>
<dbReference type="UniPathway" id="UPA00196"/>
<organism evidence="16">
    <name type="scientific">Arion vulgaris</name>
    <dbReference type="NCBI Taxonomy" id="1028688"/>
    <lineage>
        <taxon>Eukaryota</taxon>
        <taxon>Metazoa</taxon>
        <taxon>Spiralia</taxon>
        <taxon>Lophotrochozoa</taxon>
        <taxon>Mollusca</taxon>
        <taxon>Gastropoda</taxon>
        <taxon>Heterobranchia</taxon>
        <taxon>Euthyneura</taxon>
        <taxon>Panpulmonata</taxon>
        <taxon>Eupulmonata</taxon>
        <taxon>Stylommatophora</taxon>
        <taxon>Helicina</taxon>
        <taxon>Arionoidea</taxon>
        <taxon>Arionidae</taxon>
        <taxon>Arion</taxon>
    </lineage>
</organism>
<comment type="function">
    <text evidence="13">Catalytic subunit of the glycosylphosphatidylinositol-mannosyltransferase I complex which catalyzes the transfer of the first mannose, via an alpha-1,4 bond from a dolichol-phosphate-mannose (Dol-P-Man) to the glucosaminyl acyl phosphatidylinositol (GlcN-(acyl)PI) intermediate to generate alpha-D-Man-(1-&gt;4)-alpha-D-GlcN-(1-&gt;6)-(1-radyl,2-acyl-sn-glycero-3-phospho)-2-acyl-inositol and participates in the sixth step of the glycosylphosphatidylinositol-anchor biosynthesis.</text>
</comment>
<keyword evidence="8" id="KW-0256">Endoplasmic reticulum</keyword>
<evidence type="ECO:0000256" key="1">
    <source>
        <dbReference type="ARBA" id="ARBA00004477"/>
    </source>
</evidence>
<keyword evidence="7 15" id="KW-0812">Transmembrane</keyword>
<dbReference type="InterPro" id="IPR007704">
    <property type="entry name" value="PIG-M"/>
</dbReference>
<evidence type="ECO:0000256" key="9">
    <source>
        <dbReference type="ARBA" id="ARBA00022989"/>
    </source>
</evidence>
<evidence type="ECO:0000256" key="13">
    <source>
        <dbReference type="ARBA" id="ARBA00093408"/>
    </source>
</evidence>
<evidence type="ECO:0000256" key="2">
    <source>
        <dbReference type="ARBA" id="ARBA00004687"/>
    </source>
</evidence>
<comment type="subcellular location">
    <subcellularLocation>
        <location evidence="1">Endoplasmic reticulum membrane</location>
        <topology evidence="1">Multi-pass membrane protein</topology>
    </subcellularLocation>
</comment>
<reference evidence="16" key="1">
    <citation type="submission" date="2014-12" db="EMBL/GenBank/DDBJ databases">
        <title>Insight into the proteome of Arion vulgaris.</title>
        <authorList>
            <person name="Aradska J."/>
            <person name="Bulat T."/>
            <person name="Smidak R."/>
            <person name="Sarate P."/>
            <person name="Gangsoo J."/>
            <person name="Sialana F."/>
            <person name="Bilban M."/>
            <person name="Lubec G."/>
        </authorList>
    </citation>
    <scope>NUCLEOTIDE SEQUENCE</scope>
    <source>
        <tissue evidence="16">Skin</tissue>
    </source>
</reference>
<keyword evidence="4" id="KW-0337">GPI-anchor biosynthesis</keyword>
<evidence type="ECO:0000256" key="15">
    <source>
        <dbReference type="SAM" id="Phobius"/>
    </source>
</evidence>
<proteinExistence type="inferred from homology"/>
<dbReference type="PANTHER" id="PTHR12886">
    <property type="entry name" value="PIG-M MANNOSYLTRANSFERASE"/>
    <property type="match status" value="1"/>
</dbReference>
<evidence type="ECO:0000256" key="5">
    <source>
        <dbReference type="ARBA" id="ARBA00022676"/>
    </source>
</evidence>
<dbReference type="AlphaFoldDB" id="A0A0B6ZFK7"/>
<evidence type="ECO:0000256" key="7">
    <source>
        <dbReference type="ARBA" id="ARBA00022692"/>
    </source>
</evidence>
<evidence type="ECO:0000313" key="16">
    <source>
        <dbReference type="EMBL" id="CEK67212.1"/>
    </source>
</evidence>
<keyword evidence="5" id="KW-0328">Glycosyltransferase</keyword>
<comment type="similarity">
    <text evidence="3">Belongs to the PIGM family.</text>
</comment>
<feature type="transmembrane region" description="Helical" evidence="15">
    <location>
        <begin position="68"/>
        <end position="95"/>
    </location>
</feature>
<evidence type="ECO:0000256" key="14">
    <source>
        <dbReference type="ARBA" id="ARBA00093608"/>
    </source>
</evidence>
<keyword evidence="10 15" id="KW-0472">Membrane</keyword>
<dbReference type="EMBL" id="HACG01020348">
    <property type="protein sequence ID" value="CEK67213.1"/>
    <property type="molecule type" value="Transcribed_RNA"/>
</dbReference>
<dbReference type="GO" id="GO:0005789">
    <property type="term" value="C:endoplasmic reticulum membrane"/>
    <property type="evidence" value="ECO:0007669"/>
    <property type="project" value="UniProtKB-SubCell"/>
</dbReference>
<dbReference type="GO" id="GO:0004376">
    <property type="term" value="F:GPI mannosyltransferase activity"/>
    <property type="evidence" value="ECO:0007669"/>
    <property type="project" value="InterPro"/>
</dbReference>
<evidence type="ECO:0000313" key="17">
    <source>
        <dbReference type="EMBL" id="CEK67213.1"/>
    </source>
</evidence>
<dbReference type="GO" id="GO:0006506">
    <property type="term" value="P:GPI anchor biosynthetic process"/>
    <property type="evidence" value="ECO:0007669"/>
    <property type="project" value="UniProtKB-UniPathway"/>
</dbReference>
<name>A0A0B6ZFK7_9EUPU</name>
<dbReference type="EMBL" id="HACG01020347">
    <property type="protein sequence ID" value="CEK67212.1"/>
    <property type="molecule type" value="Transcribed_RNA"/>
</dbReference>
<evidence type="ECO:0000256" key="11">
    <source>
        <dbReference type="ARBA" id="ARBA00031139"/>
    </source>
</evidence>
<sequence>MPTEVKMNRWYRLAFAVRLGLMLYGVWQDSHMAVKYTDVDYYVLSDAAQFVSQGESPYQRATYRYTPLLAWALTLNIWLSPFIGKLIFITFDILVGHTIYKLIIQLGHDSHTAR</sequence>